<dbReference type="EMBL" id="FIFW01000012">
    <property type="protein sequence ID" value="CYU62643.1"/>
    <property type="molecule type" value="Genomic_DNA"/>
</dbReference>
<evidence type="ECO:0000313" key="9">
    <source>
        <dbReference type="Proteomes" id="UP000072353"/>
    </source>
</evidence>
<dbReference type="EMBL" id="JAWWZK010000009">
    <property type="protein sequence ID" value="MDX5037779.1"/>
    <property type="molecule type" value="Genomic_DNA"/>
</dbReference>
<dbReference type="EMBL" id="SSXN01000008">
    <property type="protein sequence ID" value="TII05027.1"/>
    <property type="molecule type" value="Genomic_DNA"/>
</dbReference>
<dbReference type="SMART" id="SM00530">
    <property type="entry name" value="HTH_XRE"/>
    <property type="match status" value="1"/>
</dbReference>
<gene>
    <name evidence="3" type="ORF">ERS132385_01308</name>
    <name evidence="4" type="ORF">ERS132444_00862</name>
    <name evidence="5" type="ORF">ERS132521_00154</name>
    <name evidence="7" type="ORF">FAJ35_05095</name>
    <name evidence="8" type="ORF">FAJ36_07055</name>
    <name evidence="6" type="ORF">SHY70_05725</name>
</gene>
<reference evidence="9 10" key="1">
    <citation type="submission" date="2016-02" db="EMBL/GenBank/DDBJ databases">
        <authorList>
            <consortium name="Pathogen Informatics"/>
        </authorList>
    </citation>
    <scope>NUCLEOTIDE SEQUENCE [LARGE SCALE GENOMIC DNA]</scope>
    <source>
        <strain evidence="3 10">LSS23</strain>
        <strain evidence="4 11">LSS82</strain>
        <strain evidence="5 9">SS975</strain>
    </source>
</reference>
<dbReference type="CDD" id="cd00093">
    <property type="entry name" value="HTH_XRE"/>
    <property type="match status" value="1"/>
</dbReference>
<keyword evidence="1" id="KW-0238">DNA-binding</keyword>
<evidence type="ECO:0000313" key="3">
    <source>
        <dbReference type="EMBL" id="CYU62643.1"/>
    </source>
</evidence>
<dbReference type="AlphaFoldDB" id="A0A0N0DL77"/>
<dbReference type="PATRIC" id="fig|1307.473.peg.1211"/>
<dbReference type="Pfam" id="PF01381">
    <property type="entry name" value="HTH_3"/>
    <property type="match status" value="1"/>
</dbReference>
<sequence>MTHTAQRIKTLRKQAGLSQQELADNIGVLRETISNWERGASRTNVENIERVATFFQVPVSDLLGIQIPADTVQK</sequence>
<dbReference type="Proteomes" id="UP000305785">
    <property type="component" value="Unassembled WGS sequence"/>
</dbReference>
<dbReference type="RefSeq" id="WP_024380722.1">
    <property type="nucleotide sequence ID" value="NZ_AP023392.1"/>
</dbReference>
<evidence type="ECO:0000313" key="5">
    <source>
        <dbReference type="EMBL" id="CYX18939.1"/>
    </source>
</evidence>
<dbReference type="PANTHER" id="PTHR46558:SF11">
    <property type="entry name" value="HTH-TYPE TRANSCRIPTIONAL REGULATOR XRE"/>
    <property type="match status" value="1"/>
</dbReference>
<dbReference type="Gene3D" id="1.10.260.40">
    <property type="entry name" value="lambda repressor-like DNA-binding domains"/>
    <property type="match status" value="1"/>
</dbReference>
<reference evidence="7 13" key="2">
    <citation type="submission" date="2019-04" db="EMBL/GenBank/DDBJ databases">
        <title>Genome analysis of Streptococcus suis strain WUSS327.</title>
        <authorList>
            <person name="Chen H."/>
            <person name="Gao X."/>
            <person name="Wu Z."/>
        </authorList>
    </citation>
    <scope>NUCLEOTIDE SEQUENCE [LARGE SCALE GENOMIC DNA]</scope>
    <source>
        <strain evidence="7 13">WUSS327</strain>
    </source>
</reference>
<evidence type="ECO:0000313" key="13">
    <source>
        <dbReference type="Proteomes" id="UP000309259"/>
    </source>
</evidence>
<evidence type="ECO:0000313" key="7">
    <source>
        <dbReference type="EMBL" id="TII02411.1"/>
    </source>
</evidence>
<dbReference type="Proteomes" id="UP000074825">
    <property type="component" value="Unassembled WGS sequence"/>
</dbReference>
<evidence type="ECO:0000313" key="10">
    <source>
        <dbReference type="Proteomes" id="UP000073434"/>
    </source>
</evidence>
<evidence type="ECO:0000313" key="11">
    <source>
        <dbReference type="Proteomes" id="UP000074825"/>
    </source>
</evidence>
<evidence type="ECO:0000256" key="1">
    <source>
        <dbReference type="ARBA" id="ARBA00023125"/>
    </source>
</evidence>
<dbReference type="EMBL" id="FILL01000001">
    <property type="protein sequence ID" value="CYX18939.1"/>
    <property type="molecule type" value="Genomic_DNA"/>
</dbReference>
<evidence type="ECO:0000259" key="2">
    <source>
        <dbReference type="PROSITE" id="PS50943"/>
    </source>
</evidence>
<feature type="domain" description="HTH cro/C1-type" evidence="2">
    <location>
        <begin position="8"/>
        <end position="62"/>
    </location>
</feature>
<reference evidence="8 12" key="3">
    <citation type="submission" date="2019-04" db="EMBL/GenBank/DDBJ databases">
        <title>Genome analysis of Streptococcus suis strain WUSS330.</title>
        <authorList>
            <person name="Chen H."/>
            <person name="Gao X."/>
            <person name="Wu Z."/>
        </authorList>
    </citation>
    <scope>NUCLEOTIDE SEQUENCE [LARGE SCALE GENOMIC DNA]</scope>
    <source>
        <strain evidence="8 12">WUSS330</strain>
    </source>
</reference>
<dbReference type="InterPro" id="IPR001387">
    <property type="entry name" value="Cro/C1-type_HTH"/>
</dbReference>
<dbReference type="EMBL" id="SSXL01000014">
    <property type="protein sequence ID" value="TII02411.1"/>
    <property type="molecule type" value="Genomic_DNA"/>
</dbReference>
<protein>
    <submittedName>
        <fullName evidence="3 6">Transcriptional regulator</fullName>
    </submittedName>
    <submittedName>
        <fullName evidence="7">XRE family transcriptional regulator</fullName>
    </submittedName>
</protein>
<dbReference type="InterPro" id="IPR010982">
    <property type="entry name" value="Lambda_DNA-bd_dom_sf"/>
</dbReference>
<reference evidence="6" key="4">
    <citation type="submission" date="2023-11" db="EMBL/GenBank/DDBJ databases">
        <title>Antimicrobial resistance in invasive Streptococcus suis isolated in Spain and the associated genetic mechanisms.</title>
        <authorList>
            <person name="Uruen C."/>
            <person name="Arenas J.A."/>
        </authorList>
    </citation>
    <scope>NUCLEOTIDE SEQUENCE</scope>
    <source>
        <strain evidence="6">Ss_70</strain>
    </source>
</reference>
<dbReference type="PANTHER" id="PTHR46558">
    <property type="entry name" value="TRACRIPTIONAL REGULATORY PROTEIN-RELATED-RELATED"/>
    <property type="match status" value="1"/>
</dbReference>
<dbReference type="Proteomes" id="UP000309259">
    <property type="component" value="Unassembled WGS sequence"/>
</dbReference>
<evidence type="ECO:0000313" key="8">
    <source>
        <dbReference type="EMBL" id="TII05027.1"/>
    </source>
</evidence>
<evidence type="ECO:0000313" key="6">
    <source>
        <dbReference type="EMBL" id="MDX5037779.1"/>
    </source>
</evidence>
<organism evidence="7 13">
    <name type="scientific">Streptococcus suis</name>
    <dbReference type="NCBI Taxonomy" id="1307"/>
    <lineage>
        <taxon>Bacteria</taxon>
        <taxon>Bacillati</taxon>
        <taxon>Bacillota</taxon>
        <taxon>Bacilli</taxon>
        <taxon>Lactobacillales</taxon>
        <taxon>Streptococcaceae</taxon>
        <taxon>Streptococcus</taxon>
    </lineage>
</organism>
<dbReference type="EMBL" id="FIIF01000005">
    <property type="protein sequence ID" value="CYV62640.1"/>
    <property type="molecule type" value="Genomic_DNA"/>
</dbReference>
<dbReference type="GO" id="GO:0003677">
    <property type="term" value="F:DNA binding"/>
    <property type="evidence" value="ECO:0007669"/>
    <property type="project" value="UniProtKB-KW"/>
</dbReference>
<dbReference type="Proteomes" id="UP000073434">
    <property type="component" value="Unassembled WGS sequence"/>
</dbReference>
<proteinExistence type="predicted"/>
<accession>A0A0N0DL77</accession>
<name>A0A0N0DL77_STRSU</name>
<dbReference type="Proteomes" id="UP001270004">
    <property type="component" value="Unassembled WGS sequence"/>
</dbReference>
<evidence type="ECO:0000313" key="4">
    <source>
        <dbReference type="EMBL" id="CYV62640.1"/>
    </source>
</evidence>
<dbReference type="SUPFAM" id="SSF47413">
    <property type="entry name" value="lambda repressor-like DNA-binding domains"/>
    <property type="match status" value="1"/>
</dbReference>
<evidence type="ECO:0000313" key="12">
    <source>
        <dbReference type="Proteomes" id="UP000305785"/>
    </source>
</evidence>
<dbReference type="Proteomes" id="UP000072353">
    <property type="component" value="Unassembled WGS sequence"/>
</dbReference>
<dbReference type="PROSITE" id="PS50943">
    <property type="entry name" value="HTH_CROC1"/>
    <property type="match status" value="1"/>
</dbReference>